<protein>
    <submittedName>
        <fullName evidence="3">Unannotated protein</fullName>
    </submittedName>
</protein>
<sequence length="40" mass="4411">MIIIAAESVRELPVPAWAFGVGVFATFALLLYLVMRMGQE</sequence>
<keyword evidence="1" id="KW-0472">Membrane</keyword>
<organism evidence="3">
    <name type="scientific">freshwater metagenome</name>
    <dbReference type="NCBI Taxonomy" id="449393"/>
    <lineage>
        <taxon>unclassified sequences</taxon>
        <taxon>metagenomes</taxon>
        <taxon>ecological metagenomes</taxon>
    </lineage>
</organism>
<name>A0A6J7NWB9_9ZZZZ</name>
<keyword evidence="1" id="KW-1133">Transmembrane helix</keyword>
<gene>
    <name evidence="2" type="ORF">UFOPK3774_00601</name>
    <name evidence="3" type="ORF">UFOPK4049_00166</name>
</gene>
<keyword evidence="1" id="KW-0812">Transmembrane</keyword>
<evidence type="ECO:0000313" key="2">
    <source>
        <dbReference type="EMBL" id="CAB4940208.1"/>
    </source>
</evidence>
<dbReference type="EMBL" id="CAFBPB010000011">
    <property type="protein sequence ID" value="CAB4996565.1"/>
    <property type="molecule type" value="Genomic_DNA"/>
</dbReference>
<reference evidence="3" key="1">
    <citation type="submission" date="2020-05" db="EMBL/GenBank/DDBJ databases">
        <authorList>
            <person name="Chiriac C."/>
            <person name="Salcher M."/>
            <person name="Ghai R."/>
            <person name="Kavagutti S V."/>
        </authorList>
    </citation>
    <scope>NUCLEOTIDE SEQUENCE</scope>
</reference>
<evidence type="ECO:0000256" key="1">
    <source>
        <dbReference type="SAM" id="Phobius"/>
    </source>
</evidence>
<evidence type="ECO:0000313" key="3">
    <source>
        <dbReference type="EMBL" id="CAB4996565.1"/>
    </source>
</evidence>
<feature type="transmembrane region" description="Helical" evidence="1">
    <location>
        <begin position="16"/>
        <end position="35"/>
    </location>
</feature>
<accession>A0A6J7NWB9</accession>
<dbReference type="AlphaFoldDB" id="A0A6J7NWB9"/>
<dbReference type="EMBL" id="CAFBNG010000094">
    <property type="protein sequence ID" value="CAB4940208.1"/>
    <property type="molecule type" value="Genomic_DNA"/>
</dbReference>
<proteinExistence type="predicted"/>